<dbReference type="PIRSF" id="PIRSF005751">
    <property type="entry name" value="Acet_citr_lig"/>
    <property type="match status" value="1"/>
</dbReference>
<name>A0A0F4LEE2_9LACO</name>
<dbReference type="Pfam" id="PF08218">
    <property type="entry name" value="Citrate_ly_lig"/>
    <property type="match status" value="1"/>
</dbReference>
<dbReference type="GO" id="GO:0008771">
    <property type="term" value="F:[citrate (pro-3S)-lyase] ligase activity"/>
    <property type="evidence" value="ECO:0007669"/>
    <property type="project" value="UniProtKB-EC"/>
</dbReference>
<dbReference type="OrthoDB" id="9779753at2"/>
<dbReference type="GO" id="GO:0016829">
    <property type="term" value="F:lyase activity"/>
    <property type="evidence" value="ECO:0007669"/>
    <property type="project" value="UniProtKB-KW"/>
</dbReference>
<dbReference type="InterPro" id="IPR013166">
    <property type="entry name" value="Citrate_lyase_ligase_C"/>
</dbReference>
<evidence type="ECO:0000313" key="6">
    <source>
        <dbReference type="Proteomes" id="UP000033531"/>
    </source>
</evidence>
<comment type="caution">
    <text evidence="5">The sequence shown here is derived from an EMBL/GenBank/DDBJ whole genome shotgun (WGS) entry which is preliminary data.</text>
</comment>
<dbReference type="AlphaFoldDB" id="A0A0F4LEE2"/>
<gene>
    <name evidence="5" type="primary">citC</name>
    <name evidence="5" type="ORF">JF74_09740</name>
</gene>
<protein>
    <recommendedName>
        <fullName evidence="3">[Citrate [pro-3S]-lyase] ligase</fullName>
        <ecNumber evidence="3">6.2.1.22</ecNumber>
    </recommendedName>
</protein>
<dbReference type="PANTHER" id="PTHR40599:SF1">
    <property type="entry name" value="[CITRATE [PRO-3S]-LYASE] LIGASE"/>
    <property type="match status" value="1"/>
</dbReference>
<dbReference type="RefSeq" id="WP_046324905.1">
    <property type="nucleotide sequence ID" value="NZ_JBHTMT010000001.1"/>
</dbReference>
<dbReference type="Gene3D" id="3.40.50.620">
    <property type="entry name" value="HUPs"/>
    <property type="match status" value="1"/>
</dbReference>
<reference evidence="5 6" key="1">
    <citation type="submission" date="2015-01" db="EMBL/GenBank/DDBJ databases">
        <title>Comparative genomics of the lactic acid bacteria isolated from the honey bee gut.</title>
        <authorList>
            <person name="Ellegaard K.M."/>
            <person name="Tamarit D."/>
            <person name="Javelind E."/>
            <person name="Olofsson T."/>
            <person name="Andersson S.G."/>
            <person name="Vasquez A."/>
        </authorList>
    </citation>
    <scope>NUCLEOTIDE SEQUENCE [LARGE SCALE GENOMIC DNA]</scope>
    <source>
        <strain evidence="5 6">Hma8</strain>
    </source>
</reference>
<evidence type="ECO:0000313" key="5">
    <source>
        <dbReference type="EMBL" id="KJY56634.1"/>
    </source>
</evidence>
<organism evidence="5 6">
    <name type="scientific">Lactobacillus melliventris</name>
    <dbReference type="NCBI Taxonomy" id="1218507"/>
    <lineage>
        <taxon>Bacteria</taxon>
        <taxon>Bacillati</taxon>
        <taxon>Bacillota</taxon>
        <taxon>Bacilli</taxon>
        <taxon>Lactobacillales</taxon>
        <taxon>Lactobacillaceae</taxon>
        <taxon>Lactobacillus</taxon>
    </lineage>
</organism>
<evidence type="ECO:0000256" key="3">
    <source>
        <dbReference type="PIRNR" id="PIRNR005751"/>
    </source>
</evidence>
<proteinExistence type="predicted"/>
<dbReference type="Proteomes" id="UP000033531">
    <property type="component" value="Unassembled WGS sequence"/>
</dbReference>
<dbReference type="HOGENOM" id="CLU_063190_0_0_9"/>
<dbReference type="NCBIfam" id="TIGR00124">
    <property type="entry name" value="cit_ly_ligase"/>
    <property type="match status" value="1"/>
</dbReference>
<keyword evidence="1 3" id="KW-0547">Nucleotide-binding</keyword>
<dbReference type="EC" id="6.2.1.22" evidence="3"/>
<dbReference type="NCBIfam" id="TIGR00125">
    <property type="entry name" value="cyt_tran_rel"/>
    <property type="match status" value="1"/>
</dbReference>
<dbReference type="PATRIC" id="fig|1218507.3.peg.1145"/>
<evidence type="ECO:0000259" key="4">
    <source>
        <dbReference type="SMART" id="SM00764"/>
    </source>
</evidence>
<dbReference type="GO" id="GO:0005524">
    <property type="term" value="F:ATP binding"/>
    <property type="evidence" value="ECO:0007669"/>
    <property type="project" value="UniProtKB-UniRule"/>
</dbReference>
<dbReference type="SMART" id="SM00764">
    <property type="entry name" value="Citrate_ly_lig"/>
    <property type="match status" value="1"/>
</dbReference>
<dbReference type="InterPro" id="IPR005216">
    <property type="entry name" value="Citrate_lyase_ligase"/>
</dbReference>
<dbReference type="EMBL" id="JXLI01000010">
    <property type="protein sequence ID" value="KJY56634.1"/>
    <property type="molecule type" value="Genomic_DNA"/>
</dbReference>
<dbReference type="STRING" id="1218507.JF74_09740"/>
<keyword evidence="2 3" id="KW-0067">ATP-binding</keyword>
<dbReference type="PANTHER" id="PTHR40599">
    <property type="entry name" value="[CITRATE [PRO-3S]-LYASE] LIGASE"/>
    <property type="match status" value="1"/>
</dbReference>
<comment type="function">
    <text evidence="3">Acetylation of prosthetic group (2-(5''-phosphoribosyl)-3'-dephosphocoenzyme-A) of the gamma subunit of citrate lyase.</text>
</comment>
<evidence type="ECO:0000256" key="1">
    <source>
        <dbReference type="ARBA" id="ARBA00022741"/>
    </source>
</evidence>
<accession>A0A0F4LEE2</accession>
<comment type="catalytic activity">
    <reaction evidence="3">
        <text>holo-[citrate lyase ACP] + acetate + ATP = acetyl-[citrate lyase ACP] + AMP + diphosphate</text>
        <dbReference type="Rhea" id="RHEA:23788"/>
        <dbReference type="Rhea" id="RHEA-COMP:10158"/>
        <dbReference type="Rhea" id="RHEA-COMP:13710"/>
        <dbReference type="ChEBI" id="CHEBI:30089"/>
        <dbReference type="ChEBI" id="CHEBI:30616"/>
        <dbReference type="ChEBI" id="CHEBI:33019"/>
        <dbReference type="ChEBI" id="CHEBI:82683"/>
        <dbReference type="ChEBI" id="CHEBI:137976"/>
        <dbReference type="ChEBI" id="CHEBI:456215"/>
        <dbReference type="EC" id="6.2.1.22"/>
    </reaction>
</comment>
<keyword evidence="3 5" id="KW-0436">Ligase</keyword>
<dbReference type="SUPFAM" id="SSF52374">
    <property type="entry name" value="Nucleotidylyl transferase"/>
    <property type="match status" value="1"/>
</dbReference>
<evidence type="ECO:0000256" key="2">
    <source>
        <dbReference type="ARBA" id="ARBA00022840"/>
    </source>
</evidence>
<feature type="domain" description="Citrate lyase ligase C-terminal" evidence="4">
    <location>
        <begin position="151"/>
        <end position="331"/>
    </location>
</feature>
<dbReference type="InterPro" id="IPR014729">
    <property type="entry name" value="Rossmann-like_a/b/a_fold"/>
</dbReference>
<keyword evidence="5" id="KW-0456">Lyase</keyword>
<dbReference type="InterPro" id="IPR004821">
    <property type="entry name" value="Cyt_trans-like"/>
</dbReference>
<sequence length="351" mass="39466">MDKTIELNLNFPDTKTRWENFLINQGITDFSSREVDVLDHTIGLIDEDGHLVGTGSIAGKVLKYIAVSNDEAVPGARFNQIVSALQEYLFGQKIYHSFVFTKAKYSSSFAHLGFNELAHTDTAAFLESGTPSIQDFLTKMPRIKNQNQKEVAAIVMNANPFTLGHQKLVKLASSENDLVYVFVVATDASLFKTTERMDLVKKGTANFKNVVVVSGGDYQVSRSTFPAYFLKSPDELITTQTAIDALIFKNIIAQKLTIKKRYLGTEPFSRTTNFYNQSLQKILSPTIKVKIVQRFRDNEKIITATNVRQLIKNSDLKDISTLVPPTTMNFINENYQILQERIKKGMNIDGN</sequence>